<evidence type="ECO:0000259" key="1">
    <source>
        <dbReference type="Pfam" id="PF00557"/>
    </source>
</evidence>
<dbReference type="Gene3D" id="3.40.350.10">
    <property type="entry name" value="Creatinase/prolidase N-terminal domain"/>
    <property type="match status" value="1"/>
</dbReference>
<dbReference type="PANTHER" id="PTHR46112:SF2">
    <property type="entry name" value="XAA-PRO AMINOPEPTIDASE P-RELATED"/>
    <property type="match status" value="1"/>
</dbReference>
<evidence type="ECO:0000259" key="2">
    <source>
        <dbReference type="Pfam" id="PF01321"/>
    </source>
</evidence>
<dbReference type="SUPFAM" id="SSF53092">
    <property type="entry name" value="Creatinase/prolidase N-terminal domain"/>
    <property type="match status" value="1"/>
</dbReference>
<evidence type="ECO:0000313" key="3">
    <source>
        <dbReference type="EMBL" id="VAV94236.1"/>
    </source>
</evidence>
<sequence>MALHFERGEYSTRIDQVTAELAAQNLDGLLMFHQESMYYLTGYDTFGFCFFQCLYLDGDGNVSLLTRAPDLRQAQQTSIIEDIRIWTDEAGAQPAEQLKDMLASLGVKGKRLGIETNSYGLTHFNGKAVEAALDGFCHLTEVSDLVSVIRCVKSPAELEYVRRAGELADAALDAGLAETRAGADEGDILAAQHAAIFAGGGDYPGNEFIIGSGRDALLCRYKSGRRVLDQRDQLTLEFAGVYRHYHAAMMRTVIIGEPQDQHVKMHQACLDALAGVEENMRPGKCAGDVFDAHAAAMDGHGMKEHRLNACGYALGAKFAPSWMDFPMFYHGNQTEIVANMVFFAHMIVMDSDSGQAMSLGRTYIVTENGPQSVSRHNLDMNVV</sequence>
<dbReference type="SUPFAM" id="SSF55920">
    <property type="entry name" value="Creatinase/aminopeptidase"/>
    <property type="match status" value="1"/>
</dbReference>
<dbReference type="EMBL" id="UOEC01000116">
    <property type="protein sequence ID" value="VAV94236.1"/>
    <property type="molecule type" value="Genomic_DNA"/>
</dbReference>
<feature type="domain" description="Creatinase N-terminal" evidence="2">
    <location>
        <begin position="13"/>
        <end position="152"/>
    </location>
</feature>
<accession>A0A3B0S079</accession>
<gene>
    <name evidence="3" type="ORF">MNBD_ALPHA08-15</name>
</gene>
<protein>
    <submittedName>
        <fullName evidence="3">Peptidase</fullName>
    </submittedName>
</protein>
<dbReference type="InterPro" id="IPR050659">
    <property type="entry name" value="Peptidase_M24B"/>
</dbReference>
<dbReference type="InterPro" id="IPR036005">
    <property type="entry name" value="Creatinase/aminopeptidase-like"/>
</dbReference>
<reference evidence="3" key="1">
    <citation type="submission" date="2018-06" db="EMBL/GenBank/DDBJ databases">
        <authorList>
            <person name="Zhirakovskaya E."/>
        </authorList>
    </citation>
    <scope>NUCLEOTIDE SEQUENCE</scope>
</reference>
<organism evidence="3">
    <name type="scientific">hydrothermal vent metagenome</name>
    <dbReference type="NCBI Taxonomy" id="652676"/>
    <lineage>
        <taxon>unclassified sequences</taxon>
        <taxon>metagenomes</taxon>
        <taxon>ecological metagenomes</taxon>
    </lineage>
</organism>
<dbReference type="PANTHER" id="PTHR46112">
    <property type="entry name" value="AMINOPEPTIDASE"/>
    <property type="match status" value="1"/>
</dbReference>
<dbReference type="InterPro" id="IPR029149">
    <property type="entry name" value="Creatin/AminoP/Spt16_N"/>
</dbReference>
<dbReference type="Gene3D" id="3.90.230.10">
    <property type="entry name" value="Creatinase/methionine aminopeptidase superfamily"/>
    <property type="match status" value="1"/>
</dbReference>
<dbReference type="AlphaFoldDB" id="A0A3B0S079"/>
<dbReference type="CDD" id="cd01066">
    <property type="entry name" value="APP_MetAP"/>
    <property type="match status" value="1"/>
</dbReference>
<feature type="domain" description="Peptidase M24" evidence="1">
    <location>
        <begin position="160"/>
        <end position="367"/>
    </location>
</feature>
<dbReference type="Pfam" id="PF00557">
    <property type="entry name" value="Peptidase_M24"/>
    <property type="match status" value="1"/>
</dbReference>
<dbReference type="InterPro" id="IPR000587">
    <property type="entry name" value="Creatinase_N"/>
</dbReference>
<dbReference type="InterPro" id="IPR000994">
    <property type="entry name" value="Pept_M24"/>
</dbReference>
<proteinExistence type="predicted"/>
<dbReference type="Pfam" id="PF01321">
    <property type="entry name" value="Creatinase_N"/>
    <property type="match status" value="1"/>
</dbReference>
<name>A0A3B0S079_9ZZZZ</name>